<evidence type="ECO:0000313" key="3">
    <source>
        <dbReference type="Proteomes" id="UP001320148"/>
    </source>
</evidence>
<feature type="chain" id="PRO_5046019150" description="Lipoprotein" evidence="1">
    <location>
        <begin position="21"/>
        <end position="331"/>
    </location>
</feature>
<keyword evidence="1" id="KW-0732">Signal</keyword>
<gene>
    <name evidence="2" type="ORF">DSLASN_23910</name>
</gene>
<dbReference type="EMBL" id="AP024488">
    <property type="protein sequence ID" value="BCS96759.1"/>
    <property type="molecule type" value="Genomic_DNA"/>
</dbReference>
<proteinExistence type="predicted"/>
<dbReference type="RefSeq" id="WP_236893044.1">
    <property type="nucleotide sequence ID" value="NZ_AP024488.1"/>
</dbReference>
<evidence type="ECO:0000313" key="2">
    <source>
        <dbReference type="EMBL" id="BCS96759.1"/>
    </source>
</evidence>
<protein>
    <recommendedName>
        <fullName evidence="4">Lipoprotein</fullName>
    </recommendedName>
</protein>
<sequence>MAAWKRVFAMSMCVPLMAGALITGCGDSGSSGGSVSTQPPGYNGLTTQAVITLKSASDMSKELFVQTQSQESLSSIEGIYLDSDTDIPVNEPPLFDKGGASKGGTAALLPLTKAAVSQTYTINGACGGTLTLETTIDTVIGFSQIEVTYDDFCYEGITENGTYTLSIDETGDGTYNGDITRTYTLHTVTEPSGVNRYEGDLAVTWAADNITRTFDYVVTNLSTGLGVQYVNFRIPTDITTAETTWTQAGRFYYSLYGYVGVETVEPFVAEPGLTPPHEGKLKMTGLSANGGTAFAWFEVFADGFQVTVDADGDGLIDGDTGLQPWGLLPLP</sequence>
<feature type="signal peptide" evidence="1">
    <location>
        <begin position="1"/>
        <end position="20"/>
    </location>
</feature>
<dbReference type="PROSITE" id="PS51257">
    <property type="entry name" value="PROKAR_LIPOPROTEIN"/>
    <property type="match status" value="1"/>
</dbReference>
<accession>A0ABM7PHT0</accession>
<name>A0ABM7PHT0_9BACT</name>
<evidence type="ECO:0000256" key="1">
    <source>
        <dbReference type="SAM" id="SignalP"/>
    </source>
</evidence>
<dbReference type="Proteomes" id="UP001320148">
    <property type="component" value="Chromosome"/>
</dbReference>
<reference evidence="2 3" key="1">
    <citation type="submission" date="2021-02" db="EMBL/GenBank/DDBJ databases">
        <title>Complete genome of Desulfoluna sp. strain ASN36.</title>
        <authorList>
            <person name="Takahashi A."/>
            <person name="Kojima H."/>
            <person name="Fukui M."/>
        </authorList>
    </citation>
    <scope>NUCLEOTIDE SEQUENCE [LARGE SCALE GENOMIC DNA]</scope>
    <source>
        <strain evidence="2 3">ASN36</strain>
    </source>
</reference>
<evidence type="ECO:0008006" key="4">
    <source>
        <dbReference type="Google" id="ProtNLM"/>
    </source>
</evidence>
<keyword evidence="3" id="KW-1185">Reference proteome</keyword>
<organism evidence="2 3">
    <name type="scientific">Desulfoluna limicola</name>
    <dbReference type="NCBI Taxonomy" id="2810562"/>
    <lineage>
        <taxon>Bacteria</taxon>
        <taxon>Pseudomonadati</taxon>
        <taxon>Thermodesulfobacteriota</taxon>
        <taxon>Desulfobacteria</taxon>
        <taxon>Desulfobacterales</taxon>
        <taxon>Desulfolunaceae</taxon>
        <taxon>Desulfoluna</taxon>
    </lineage>
</organism>